<feature type="domain" description="Calcineurin-like phosphoesterase" evidence="5">
    <location>
        <begin position="1"/>
        <end position="153"/>
    </location>
</feature>
<evidence type="ECO:0000256" key="4">
    <source>
        <dbReference type="RuleBase" id="RU362039"/>
    </source>
</evidence>
<evidence type="ECO:0000313" key="6">
    <source>
        <dbReference type="EMBL" id="OGF58865.1"/>
    </source>
</evidence>
<dbReference type="NCBIfam" id="TIGR00040">
    <property type="entry name" value="yfcE"/>
    <property type="match status" value="1"/>
</dbReference>
<dbReference type="Pfam" id="PF12850">
    <property type="entry name" value="Metallophos_2"/>
    <property type="match status" value="1"/>
</dbReference>
<dbReference type="InterPro" id="IPR020935">
    <property type="entry name" value="PdiEstase_YfcE_CS"/>
</dbReference>
<dbReference type="PANTHER" id="PTHR11124">
    <property type="entry name" value="VACUOLAR SORTING PROTEIN VPS29"/>
    <property type="match status" value="1"/>
</dbReference>
<reference evidence="6 7" key="1">
    <citation type="journal article" date="2016" name="Nat. Commun.">
        <title>Thousands of microbial genomes shed light on interconnected biogeochemical processes in an aquifer system.</title>
        <authorList>
            <person name="Anantharaman K."/>
            <person name="Brown C.T."/>
            <person name="Hug L.A."/>
            <person name="Sharon I."/>
            <person name="Castelle C.J."/>
            <person name="Probst A.J."/>
            <person name="Thomas B.C."/>
            <person name="Singh A."/>
            <person name="Wilkins M.J."/>
            <person name="Karaoz U."/>
            <person name="Brodie E.L."/>
            <person name="Williams K.H."/>
            <person name="Hubbard S.S."/>
            <person name="Banfield J.F."/>
        </authorList>
    </citation>
    <scope>NUCLEOTIDE SEQUENCE [LARGE SCALE GENOMIC DNA]</scope>
</reference>
<dbReference type="SUPFAM" id="SSF56300">
    <property type="entry name" value="Metallo-dependent phosphatases"/>
    <property type="match status" value="1"/>
</dbReference>
<keyword evidence="3" id="KW-0378">Hydrolase</keyword>
<comment type="caution">
    <text evidence="6">The sequence shown here is derived from an EMBL/GenBank/DDBJ whole genome shotgun (WGS) entry which is preliminary data.</text>
</comment>
<comment type="similarity">
    <text evidence="1 4">Belongs to the metallophosphoesterase superfamily. YfcE family.</text>
</comment>
<name>A0A1F5V630_9BACT</name>
<dbReference type="STRING" id="1817863.A2Y62_11030"/>
<dbReference type="InterPro" id="IPR024654">
    <property type="entry name" value="Calcineurin-like_PHP_lpxH"/>
</dbReference>
<proteinExistence type="inferred from homology"/>
<dbReference type="GO" id="GO:0016787">
    <property type="term" value="F:hydrolase activity"/>
    <property type="evidence" value="ECO:0007669"/>
    <property type="project" value="UniProtKB-UniRule"/>
</dbReference>
<evidence type="ECO:0000256" key="1">
    <source>
        <dbReference type="ARBA" id="ARBA00008950"/>
    </source>
</evidence>
<dbReference type="PROSITE" id="PS01269">
    <property type="entry name" value="UPF0025"/>
    <property type="match status" value="1"/>
</dbReference>
<dbReference type="AlphaFoldDB" id="A0A1F5V630"/>
<dbReference type="Gene3D" id="3.60.21.10">
    <property type="match status" value="1"/>
</dbReference>
<evidence type="ECO:0000259" key="5">
    <source>
        <dbReference type="Pfam" id="PF12850"/>
    </source>
</evidence>
<sequence>MKILVISDTHIPERTQSLPRQLLDEVKSCDAVIHAGDFTAYSFYENLKSISKQLHAVKGNMDDNRISNVLPSKSIISFHATTVGIMHGIGPPQGLQELIRNSFKDDKIDVLIYGHSHTAVWERKDDIYMLNPGSATDFIIARKRSYAVLTIEEESFGAEIKWVQ</sequence>
<dbReference type="Proteomes" id="UP000178943">
    <property type="component" value="Unassembled WGS sequence"/>
</dbReference>
<dbReference type="EC" id="3.1.4.-" evidence="4"/>
<organism evidence="6 7">
    <name type="scientific">Candidatus Fischerbacteria bacterium RBG_13_37_8</name>
    <dbReference type="NCBI Taxonomy" id="1817863"/>
    <lineage>
        <taxon>Bacteria</taxon>
        <taxon>Candidatus Fischeribacteriota</taxon>
    </lineage>
</organism>
<dbReference type="InterPro" id="IPR029052">
    <property type="entry name" value="Metallo-depent_PP-like"/>
</dbReference>
<dbReference type="GO" id="GO:0046872">
    <property type="term" value="F:metal ion binding"/>
    <property type="evidence" value="ECO:0007669"/>
    <property type="project" value="UniProtKB-KW"/>
</dbReference>
<evidence type="ECO:0000313" key="7">
    <source>
        <dbReference type="Proteomes" id="UP000178943"/>
    </source>
</evidence>
<dbReference type="EMBL" id="MFGW01000231">
    <property type="protein sequence ID" value="OGF58865.1"/>
    <property type="molecule type" value="Genomic_DNA"/>
</dbReference>
<gene>
    <name evidence="6" type="ORF">A2Y62_11030</name>
</gene>
<comment type="cofactor">
    <cofactor evidence="4">
        <name>a divalent metal cation</name>
        <dbReference type="ChEBI" id="CHEBI:60240"/>
    </cofactor>
</comment>
<evidence type="ECO:0000256" key="2">
    <source>
        <dbReference type="ARBA" id="ARBA00022723"/>
    </source>
</evidence>
<protein>
    <recommendedName>
        <fullName evidence="4">Phosphoesterase</fullName>
        <ecNumber evidence="4">3.1.4.-</ecNumber>
    </recommendedName>
</protein>
<keyword evidence="2 4" id="KW-0479">Metal-binding</keyword>
<accession>A0A1F5V630</accession>
<dbReference type="InterPro" id="IPR000979">
    <property type="entry name" value="Phosphodiesterase_MJ0936/Vps29"/>
</dbReference>
<evidence type="ECO:0000256" key="3">
    <source>
        <dbReference type="ARBA" id="ARBA00022801"/>
    </source>
</evidence>